<dbReference type="Pfam" id="PF17886">
    <property type="entry name" value="ArsA_HSP20"/>
    <property type="match status" value="1"/>
</dbReference>
<dbReference type="Pfam" id="PF02374">
    <property type="entry name" value="ArsA_ATPase"/>
    <property type="match status" value="2"/>
</dbReference>
<comment type="similarity">
    <text evidence="1">Belongs to the arsA ATPase family.</text>
</comment>
<comment type="caution">
    <text evidence="5">The sequence shown here is derived from an EMBL/GenBank/DDBJ whole genome shotgun (WGS) entry which is preliminary data.</text>
</comment>
<feature type="region of interest" description="Disordered" evidence="2">
    <location>
        <begin position="366"/>
        <end position="394"/>
    </location>
</feature>
<feature type="compositionally biased region" description="Low complexity" evidence="2">
    <location>
        <begin position="155"/>
        <end position="172"/>
    </location>
</feature>
<dbReference type="PANTHER" id="PTHR10803:SF3">
    <property type="entry name" value="ATPASE GET3"/>
    <property type="match status" value="1"/>
</dbReference>
<proteinExistence type="inferred from homology"/>
<feature type="region of interest" description="Disordered" evidence="2">
    <location>
        <begin position="42"/>
        <end position="69"/>
    </location>
</feature>
<feature type="domain" description="ArsA/GET3 Anion-transporting ATPase-like" evidence="3">
    <location>
        <begin position="182"/>
        <end position="362"/>
    </location>
</feature>
<sequence>MASTLVRTVLVTGPGGAGRTTAAAASALAAARRGQRVLLLTTGRPGPLDTALGRTLPPPAAATRAPERGPAPYAPAGAPWTAPVPAAPGLWAARVEGDEHLREHLLALQERGGPVLDLLGAAPLHPDELAVLPGAGRLAVLRALRAVRDLPAAAPGPAAAAPSAASATTAEHPAAEDGLPDAWDLVVVDLPPAQETLAVLALPEQLSWYLDRLLPPSRQAARALRPVLAQLAGVPMPAPWLYGAADRARAGLAAAREVLSAPTTTLRLVAEPGPAAVDELRRLRPGLALHGHRVDAVIAGKVLPTGSADPWLAALSGEQQTALKTLDEEWADPDTGTALYELPHLGREPRGPEDLAVLADALAHRSGTPERLPGVPVAPAPHPRAPHGAAPGPGAPAWTVEDRRAGEGVLVWRIPLAGAERGDLELVRRGDELMVAAGPFRRIVPLPSALRRCTVSGAGLSDGELRVRFVPEPGLWPRTP</sequence>
<feature type="domain" description="ArsA/GET3 Anion-transporting ATPase-like" evidence="3">
    <location>
        <begin position="7"/>
        <end position="42"/>
    </location>
</feature>
<dbReference type="EMBL" id="JNAD02000001">
    <property type="protein sequence ID" value="RKM99143.1"/>
    <property type="molecule type" value="Genomic_DNA"/>
</dbReference>
<dbReference type="OrthoDB" id="9780677at2"/>
<feature type="domain" description="ArsA HSP20-like" evidence="4">
    <location>
        <begin position="409"/>
        <end position="469"/>
    </location>
</feature>
<accession>A0A3R7ID44</accession>
<dbReference type="InterPro" id="IPR027417">
    <property type="entry name" value="P-loop_NTPase"/>
</dbReference>
<gene>
    <name evidence="5" type="ORF">SFRA_002795</name>
</gene>
<dbReference type="InterPro" id="IPR008978">
    <property type="entry name" value="HSP20-like_chaperone"/>
</dbReference>
<feature type="compositionally biased region" description="Low complexity" evidence="2">
    <location>
        <begin position="50"/>
        <end position="69"/>
    </location>
</feature>
<dbReference type="InterPro" id="IPR040612">
    <property type="entry name" value="ArsA_HSP20-like"/>
</dbReference>
<dbReference type="InterPro" id="IPR016300">
    <property type="entry name" value="ATPase_ArsA/GET3"/>
</dbReference>
<dbReference type="Proteomes" id="UP000028058">
    <property type="component" value="Unassembled WGS sequence"/>
</dbReference>
<protein>
    <submittedName>
        <fullName evidence="5">ArsA family ATPase</fullName>
    </submittedName>
</protein>
<evidence type="ECO:0000313" key="6">
    <source>
        <dbReference type="Proteomes" id="UP000028058"/>
    </source>
</evidence>
<evidence type="ECO:0000313" key="5">
    <source>
        <dbReference type="EMBL" id="RKM99143.1"/>
    </source>
</evidence>
<dbReference type="AlphaFoldDB" id="A0A3R7ID44"/>
<organism evidence="5 6">
    <name type="scientific">Streptomyces xinghaiensis</name>
    <dbReference type="NCBI Taxonomy" id="1038928"/>
    <lineage>
        <taxon>Bacteria</taxon>
        <taxon>Bacillati</taxon>
        <taxon>Actinomycetota</taxon>
        <taxon>Actinomycetes</taxon>
        <taxon>Kitasatosporales</taxon>
        <taxon>Streptomycetaceae</taxon>
        <taxon>Streptomyces</taxon>
    </lineage>
</organism>
<dbReference type="RefSeq" id="WP_043469073.1">
    <property type="nucleotide sequence ID" value="NZ_CP134822.1"/>
</dbReference>
<dbReference type="PANTHER" id="PTHR10803">
    <property type="entry name" value="ARSENICAL PUMP-DRIVING ATPASE ARSENITE-TRANSLOCATING ATPASE"/>
    <property type="match status" value="1"/>
</dbReference>
<dbReference type="Gene3D" id="2.60.40.790">
    <property type="match status" value="1"/>
</dbReference>
<evidence type="ECO:0000259" key="4">
    <source>
        <dbReference type="Pfam" id="PF17886"/>
    </source>
</evidence>
<name>A0A3R7ID44_9ACTN</name>
<dbReference type="SUPFAM" id="SSF52540">
    <property type="entry name" value="P-loop containing nucleoside triphosphate hydrolases"/>
    <property type="match status" value="1"/>
</dbReference>
<dbReference type="GO" id="GO:0016887">
    <property type="term" value="F:ATP hydrolysis activity"/>
    <property type="evidence" value="ECO:0007669"/>
    <property type="project" value="InterPro"/>
</dbReference>
<evidence type="ECO:0000256" key="1">
    <source>
        <dbReference type="ARBA" id="ARBA00011040"/>
    </source>
</evidence>
<evidence type="ECO:0000259" key="3">
    <source>
        <dbReference type="Pfam" id="PF02374"/>
    </source>
</evidence>
<keyword evidence="6" id="KW-1185">Reference proteome</keyword>
<evidence type="ECO:0000256" key="2">
    <source>
        <dbReference type="SAM" id="MobiDB-lite"/>
    </source>
</evidence>
<dbReference type="InterPro" id="IPR025723">
    <property type="entry name" value="ArsA/GET3_ATPase-like"/>
</dbReference>
<feature type="region of interest" description="Disordered" evidence="2">
    <location>
        <begin position="155"/>
        <end position="175"/>
    </location>
</feature>
<dbReference type="GO" id="GO:0005524">
    <property type="term" value="F:ATP binding"/>
    <property type="evidence" value="ECO:0007669"/>
    <property type="project" value="InterPro"/>
</dbReference>
<dbReference type="Gene3D" id="3.40.50.300">
    <property type="entry name" value="P-loop containing nucleotide triphosphate hydrolases"/>
    <property type="match status" value="1"/>
</dbReference>
<reference evidence="5 6" key="1">
    <citation type="journal article" date="2014" name="Genome Announc.">
        <title>Draft Genome Sequence of Streptomyces fradiae ATCC 19609, a Strain Highly Sensitive to Antibiotics.</title>
        <authorList>
            <person name="Bekker O.B."/>
            <person name="Klimina K.M."/>
            <person name="Vatlin A.A."/>
            <person name="Zakharevich N.V."/>
            <person name="Kasianov A.S."/>
            <person name="Danilenko V.N."/>
        </authorList>
    </citation>
    <scope>NUCLEOTIDE SEQUENCE [LARGE SCALE GENOMIC DNA]</scope>
    <source>
        <strain evidence="5 6">ATCC 19609</strain>
    </source>
</reference>